<feature type="compositionally biased region" description="Low complexity" evidence="1">
    <location>
        <begin position="319"/>
        <end position="340"/>
    </location>
</feature>
<feature type="compositionally biased region" description="Polar residues" evidence="1">
    <location>
        <begin position="192"/>
        <end position="202"/>
    </location>
</feature>
<accession>A0A9W8DT26</accession>
<feature type="compositionally biased region" description="Polar residues" evidence="1">
    <location>
        <begin position="442"/>
        <end position="451"/>
    </location>
</feature>
<protein>
    <submittedName>
        <fullName evidence="2">Uncharacterized protein</fullName>
    </submittedName>
</protein>
<name>A0A9W8DT26_9FUNG</name>
<reference evidence="2" key="1">
    <citation type="submission" date="2022-07" db="EMBL/GenBank/DDBJ databases">
        <title>Phylogenomic reconstructions and comparative analyses of Kickxellomycotina fungi.</title>
        <authorList>
            <person name="Reynolds N.K."/>
            <person name="Stajich J.E."/>
            <person name="Barry K."/>
            <person name="Grigoriev I.V."/>
            <person name="Crous P."/>
            <person name="Smith M.E."/>
        </authorList>
    </citation>
    <scope>NUCLEOTIDE SEQUENCE</scope>
    <source>
        <strain evidence="2">RSA 861</strain>
    </source>
</reference>
<feature type="compositionally biased region" description="Polar residues" evidence="1">
    <location>
        <begin position="272"/>
        <end position="299"/>
    </location>
</feature>
<dbReference type="OrthoDB" id="5570767at2759"/>
<gene>
    <name evidence="2" type="ORF">IWQ60_005430</name>
</gene>
<sequence length="505" mass="53431">MASPYKQGPEDYHLRPERPMTFSFSTELLAAFDTRLSEVVRAGTADGPPTSGTDVQAAHAKLTSRIPRPTGATHVPASFGVGWSHYGAPPVRSPLRQDHSCTASVIAPAEQSTPGDGTAVPEESDATSAAAPLNGSQDSFEMQNFFRSSCISQQIPVRKSSIRQENPRSPTREHILAAAAEGANETREESESGNSQFQTLGPSATFKRWSMPFRRRRETSSTAAGTTPTSTDEADTYPAPVESTTDDPETTGLPPSSTSPLVAFRPLPESTRGPTTRHSMGNLASLTMSFKKASTWTRKNLQRGPSPLETQEAVEASDEAAPAPAAENVTTGPTPEPTEVAADKPAEPEDEAVVVQSDGDNPTATVKPVAAATQLPTRTRSSRSKSVKRSKSKPKAPVDPTLLDPSTALTAMMDPIAPKAEAKPPAMATATAPVETATFPITPSTALSSERSAPDGAEASTIAPAEPVTDPRLSTISTETAATAEDTRTRQPLWMRMFGPFVKCT</sequence>
<feature type="compositionally biased region" description="Basic residues" evidence="1">
    <location>
        <begin position="380"/>
        <end position="394"/>
    </location>
</feature>
<dbReference type="EMBL" id="JANBPT010000292">
    <property type="protein sequence ID" value="KAJ1924102.1"/>
    <property type="molecule type" value="Genomic_DNA"/>
</dbReference>
<evidence type="ECO:0000313" key="3">
    <source>
        <dbReference type="Proteomes" id="UP001150569"/>
    </source>
</evidence>
<evidence type="ECO:0000313" key="2">
    <source>
        <dbReference type="EMBL" id="KAJ1924102.1"/>
    </source>
</evidence>
<feature type="region of interest" description="Disordered" evidence="1">
    <location>
        <begin position="180"/>
        <end position="405"/>
    </location>
</feature>
<evidence type="ECO:0000256" key="1">
    <source>
        <dbReference type="SAM" id="MobiDB-lite"/>
    </source>
</evidence>
<proteinExistence type="predicted"/>
<organism evidence="2 3">
    <name type="scientific">Tieghemiomyces parasiticus</name>
    <dbReference type="NCBI Taxonomy" id="78921"/>
    <lineage>
        <taxon>Eukaryota</taxon>
        <taxon>Fungi</taxon>
        <taxon>Fungi incertae sedis</taxon>
        <taxon>Zoopagomycota</taxon>
        <taxon>Kickxellomycotina</taxon>
        <taxon>Dimargaritomycetes</taxon>
        <taxon>Dimargaritales</taxon>
        <taxon>Dimargaritaceae</taxon>
        <taxon>Tieghemiomyces</taxon>
    </lineage>
</organism>
<comment type="caution">
    <text evidence="2">The sequence shown here is derived from an EMBL/GenBank/DDBJ whole genome shotgun (WGS) entry which is preliminary data.</text>
</comment>
<feature type="compositionally biased region" description="Low complexity" evidence="1">
    <location>
        <begin position="220"/>
        <end position="231"/>
    </location>
</feature>
<dbReference type="Proteomes" id="UP001150569">
    <property type="component" value="Unassembled WGS sequence"/>
</dbReference>
<dbReference type="AlphaFoldDB" id="A0A9W8DT26"/>
<keyword evidence="3" id="KW-1185">Reference proteome</keyword>
<feature type="region of interest" description="Disordered" evidence="1">
    <location>
        <begin position="442"/>
        <end position="487"/>
    </location>
</feature>
<feature type="region of interest" description="Disordered" evidence="1">
    <location>
        <begin position="107"/>
        <end position="136"/>
    </location>
</feature>
<feature type="compositionally biased region" description="Low complexity" evidence="1">
    <location>
        <begin position="362"/>
        <end position="379"/>
    </location>
</feature>